<proteinExistence type="predicted"/>
<dbReference type="RefSeq" id="WP_188089952.1">
    <property type="nucleotide sequence ID" value="NZ_JACVFC010000003.1"/>
</dbReference>
<dbReference type="Proteomes" id="UP000659124">
    <property type="component" value="Unassembled WGS sequence"/>
</dbReference>
<evidence type="ECO:0000313" key="2">
    <source>
        <dbReference type="Proteomes" id="UP000659124"/>
    </source>
</evidence>
<gene>
    <name evidence="1" type="ORF">ICL07_20710</name>
</gene>
<name>A0ABR7TQR8_9BACT</name>
<dbReference type="EMBL" id="JACVFC010000003">
    <property type="protein sequence ID" value="MBC9932821.1"/>
    <property type="molecule type" value="Genomic_DNA"/>
</dbReference>
<accession>A0ABR7TQR8</accession>
<reference evidence="1 2" key="1">
    <citation type="submission" date="2020-09" db="EMBL/GenBank/DDBJ databases">
        <title>Genome sequences of type strains of Chitinophaga qingshengii and Chitinophaga varians.</title>
        <authorList>
            <person name="Kittiwongwattana C."/>
        </authorList>
    </citation>
    <scope>NUCLEOTIDE SEQUENCE [LARGE SCALE GENOMIC DNA]</scope>
    <source>
        <strain evidence="1 2">JCM 30026</strain>
    </source>
</reference>
<evidence type="ECO:0000313" key="1">
    <source>
        <dbReference type="EMBL" id="MBC9932821.1"/>
    </source>
</evidence>
<comment type="caution">
    <text evidence="1">The sequence shown here is derived from an EMBL/GenBank/DDBJ whole genome shotgun (WGS) entry which is preliminary data.</text>
</comment>
<organism evidence="1 2">
    <name type="scientific">Chitinophaga qingshengii</name>
    <dbReference type="NCBI Taxonomy" id="1569794"/>
    <lineage>
        <taxon>Bacteria</taxon>
        <taxon>Pseudomonadati</taxon>
        <taxon>Bacteroidota</taxon>
        <taxon>Chitinophagia</taxon>
        <taxon>Chitinophagales</taxon>
        <taxon>Chitinophagaceae</taxon>
        <taxon>Chitinophaga</taxon>
    </lineage>
</organism>
<keyword evidence="2" id="KW-1185">Reference proteome</keyword>
<sequence>MQITPDHIRLFPACEDVFEDDISLHQQHFLPLVSVNLAFMYPGKNEWLHIVSPKEFYDGPVGEQEDYHTDYTRPDIMGFDVINGKYRFEADWRYFGDYRSIPAGRYADDYTDIEIEYNMNEAMYQLKKAYYQQYGELYAGEFNRPGLQVEDIRRLERLRALTPDMLKKDTVSGYLLEIQQERPAGIFTGLAPEEFPGDWPLPHPNNGFDYIGTIDGSGFQHTAPEEISLFYSPALKKAIVVLGNS</sequence>
<protein>
    <submittedName>
        <fullName evidence="1">Uncharacterized protein</fullName>
    </submittedName>
</protein>